<keyword evidence="3" id="KW-1185">Reference proteome</keyword>
<comment type="caution">
    <text evidence="2">The sequence shown here is derived from an EMBL/GenBank/DDBJ whole genome shotgun (WGS) entry which is preliminary data.</text>
</comment>
<feature type="compositionally biased region" description="Basic and acidic residues" evidence="1">
    <location>
        <begin position="21"/>
        <end position="31"/>
    </location>
</feature>
<gene>
    <name evidence="2" type="ORF">E2C01_092193</name>
</gene>
<evidence type="ECO:0000313" key="3">
    <source>
        <dbReference type="Proteomes" id="UP000324222"/>
    </source>
</evidence>
<accession>A0A5B7JKY7</accession>
<feature type="compositionally biased region" description="Basic and acidic residues" evidence="1">
    <location>
        <begin position="1"/>
        <end position="13"/>
    </location>
</feature>
<feature type="region of interest" description="Disordered" evidence="1">
    <location>
        <begin position="1"/>
        <end position="31"/>
    </location>
</feature>
<dbReference type="AlphaFoldDB" id="A0A5B7JKY7"/>
<name>A0A5B7JKY7_PORTR</name>
<proteinExistence type="predicted"/>
<dbReference type="EMBL" id="VSRR010107848">
    <property type="protein sequence ID" value="MPC96912.1"/>
    <property type="molecule type" value="Genomic_DNA"/>
</dbReference>
<protein>
    <submittedName>
        <fullName evidence="2">Uncharacterized protein</fullName>
    </submittedName>
</protein>
<sequence>MRREHSYESRDGHALVWDHGSQTRERGNRHEKLQGKGLVGWWHLVCSVALRYK</sequence>
<organism evidence="2 3">
    <name type="scientific">Portunus trituberculatus</name>
    <name type="common">Swimming crab</name>
    <name type="synonym">Neptunus trituberculatus</name>
    <dbReference type="NCBI Taxonomy" id="210409"/>
    <lineage>
        <taxon>Eukaryota</taxon>
        <taxon>Metazoa</taxon>
        <taxon>Ecdysozoa</taxon>
        <taxon>Arthropoda</taxon>
        <taxon>Crustacea</taxon>
        <taxon>Multicrustacea</taxon>
        <taxon>Malacostraca</taxon>
        <taxon>Eumalacostraca</taxon>
        <taxon>Eucarida</taxon>
        <taxon>Decapoda</taxon>
        <taxon>Pleocyemata</taxon>
        <taxon>Brachyura</taxon>
        <taxon>Eubrachyura</taxon>
        <taxon>Portunoidea</taxon>
        <taxon>Portunidae</taxon>
        <taxon>Portuninae</taxon>
        <taxon>Portunus</taxon>
    </lineage>
</organism>
<evidence type="ECO:0000313" key="2">
    <source>
        <dbReference type="EMBL" id="MPC96912.1"/>
    </source>
</evidence>
<evidence type="ECO:0000256" key="1">
    <source>
        <dbReference type="SAM" id="MobiDB-lite"/>
    </source>
</evidence>
<dbReference type="Proteomes" id="UP000324222">
    <property type="component" value="Unassembled WGS sequence"/>
</dbReference>
<reference evidence="2 3" key="1">
    <citation type="submission" date="2019-05" db="EMBL/GenBank/DDBJ databases">
        <title>Another draft genome of Portunus trituberculatus and its Hox gene families provides insights of decapod evolution.</title>
        <authorList>
            <person name="Jeong J.-H."/>
            <person name="Song I."/>
            <person name="Kim S."/>
            <person name="Choi T."/>
            <person name="Kim D."/>
            <person name="Ryu S."/>
            <person name="Kim W."/>
        </authorList>
    </citation>
    <scope>NUCLEOTIDE SEQUENCE [LARGE SCALE GENOMIC DNA]</scope>
    <source>
        <tissue evidence="2">Muscle</tissue>
    </source>
</reference>